<comment type="caution">
    <text evidence="1">The sequence shown here is derived from an EMBL/GenBank/DDBJ whole genome shotgun (WGS) entry which is preliminary data.</text>
</comment>
<dbReference type="EMBL" id="FOTO01000001">
    <property type="protein sequence ID" value="SFL29280.1"/>
    <property type="molecule type" value="Genomic_DNA"/>
</dbReference>
<dbReference type="AlphaFoldDB" id="A0A8G2BZY6"/>
<dbReference type="Proteomes" id="UP000199581">
    <property type="component" value="Unassembled WGS sequence"/>
</dbReference>
<proteinExistence type="predicted"/>
<sequence length="1091" mass="118921">MALSIDNFFRQTEVGATQSDQKVYVRQDEKLAKTSAFSIFQGHARARENDKTAKAFLGAIRRDPVYSKYIDIAKEVLDANRQEGKPLRTRHIAMVREQVDRQLSLDLGQAIAFGQQLAKEGVIPDGFGTSFGQFCMTHALGGQAVNGEALPGELLRDFLQTEVVGQHVAKLCRDRGMGDVAVPVAAILSGAGLVSEGMNRAFEDPDMDARALRFTDVMGVLEGTLSKALNVLQDLQNGKGLLEEFRGREDMPQRLQTMIQAVDSHAISRDELGTFYISLDMEHQDVRTPAGQSEAVRSFQVNTLGASVCEKLLAEQGLPTNLGSPLAHHPDVQSEARKALDILVPAPTIPSEEQAKTALEGALRAFMGKNLPAVREFVAMSANPPAELKPKALSPETLPRFINVLLEEGGMLDPLLGGDMPPDFLQRVERHSHVVQSCSHGVSGDFGTDDFINVQRGAIQLLLAQRGVEGEEYKELLQNTVDKFGPLASELATVSMACDEGKLTGRTSDMQKAAMVSYLTLETHLRAILVLVPKDALDDVPGADFNQQVGNLVDKTFQRELSLDELSAPVRAFVLNAIFDSIDGLPEPQGRAVVSGAFTPEQKAVMKDMVISTGLRDMEMITRLAGMARDGASSIGNMCRDQNTVVNISEAVLNMTGQLEPLIREMKNDPAAKLEGVLGGALMMAIGFSGQDQAGLRAMFDSLDGELGQQVAGAVMHVAETDIKNQPRMLAAIRVMEELRLQSGARLGITVERDPLHFTRNVSERHQIPGLLMDKISSFAPRSFSDLDIRLGQVIPPLGSAQLQVLHSIAGRLETSVPPHQRALIPGLLQGNARSLLAAQESNGEQPLSPSQIWRAVTGHAVPKKLTENALGGRLLGHVVSTYDQALRIACPDMFAGQRDVTVFTAFFQGLSFPKLMELTLPGARLTQDDVAVDLGMSSLRDYTPDNAYGLTTDFRRRGRNTVMRFEASDGRVLQTSPFGIPDAENVPSHPHFQEIVDHAQSMSASPAQKARMLQAFSQAALVMSRLLSTTFPGIEFSEHGNFSVTATQREDTTVVINIDSDPGLPLRFHQQYIIEPNGDHRCSEFVMERR</sequence>
<organism evidence="1 2">
    <name type="scientific">Desulfomicrobium norvegicum (strain DSM 1741 / NCIMB 8310)</name>
    <name type="common">Desulfovibrio baculatus (strain Norway 4)</name>
    <name type="synonym">Desulfovibrio desulfuricans (strain Norway 4)</name>
    <dbReference type="NCBI Taxonomy" id="52561"/>
    <lineage>
        <taxon>Bacteria</taxon>
        <taxon>Pseudomonadati</taxon>
        <taxon>Thermodesulfobacteriota</taxon>
        <taxon>Desulfovibrionia</taxon>
        <taxon>Desulfovibrionales</taxon>
        <taxon>Desulfomicrobiaceae</taxon>
        <taxon>Desulfomicrobium</taxon>
    </lineage>
</organism>
<gene>
    <name evidence="1" type="ORF">SAMN05421830_101408</name>
</gene>
<keyword evidence="2" id="KW-1185">Reference proteome</keyword>
<name>A0A8G2BZY6_DESNO</name>
<evidence type="ECO:0000313" key="2">
    <source>
        <dbReference type="Proteomes" id="UP000199581"/>
    </source>
</evidence>
<dbReference type="OrthoDB" id="5468611at2"/>
<reference evidence="1 2" key="1">
    <citation type="submission" date="2016-10" db="EMBL/GenBank/DDBJ databases">
        <authorList>
            <person name="Varghese N."/>
            <person name="Submissions S."/>
        </authorList>
    </citation>
    <scope>NUCLEOTIDE SEQUENCE [LARGE SCALE GENOMIC DNA]</scope>
    <source>
        <strain evidence="1 2">DSM 1741</strain>
    </source>
</reference>
<dbReference type="RefSeq" id="WP_092188749.1">
    <property type="nucleotide sequence ID" value="NZ_FOTO01000001.1"/>
</dbReference>
<evidence type="ECO:0000313" key="1">
    <source>
        <dbReference type="EMBL" id="SFL29280.1"/>
    </source>
</evidence>
<protein>
    <submittedName>
        <fullName evidence="1">Uncharacterized protein</fullName>
    </submittedName>
</protein>
<accession>A0A8G2BZY6</accession>